<evidence type="ECO:0000256" key="6">
    <source>
        <dbReference type="ARBA" id="ARBA00033409"/>
    </source>
</evidence>
<proteinExistence type="inferred from homology"/>
<dbReference type="Pfam" id="PF11967">
    <property type="entry name" value="RecO_N"/>
    <property type="match status" value="1"/>
</dbReference>
<dbReference type="Gene3D" id="2.40.50.140">
    <property type="entry name" value="Nucleic acid-binding proteins"/>
    <property type="match status" value="1"/>
</dbReference>
<organism evidence="9 10">
    <name type="scientific">Hyphobacterium lacteum</name>
    <dbReference type="NCBI Taxonomy" id="3116575"/>
    <lineage>
        <taxon>Bacteria</taxon>
        <taxon>Pseudomonadati</taxon>
        <taxon>Pseudomonadota</taxon>
        <taxon>Alphaproteobacteria</taxon>
        <taxon>Maricaulales</taxon>
        <taxon>Maricaulaceae</taxon>
        <taxon>Hyphobacterium</taxon>
    </lineage>
</organism>
<dbReference type="Pfam" id="PF02565">
    <property type="entry name" value="RecO_C"/>
    <property type="match status" value="1"/>
</dbReference>
<keyword evidence="5 7" id="KW-0234">DNA repair</keyword>
<accession>A0ABU7LMA7</accession>
<dbReference type="PANTHER" id="PTHR33991">
    <property type="entry name" value="DNA REPAIR PROTEIN RECO"/>
    <property type="match status" value="1"/>
</dbReference>
<dbReference type="Proteomes" id="UP001354971">
    <property type="component" value="Unassembled WGS sequence"/>
</dbReference>
<evidence type="ECO:0000256" key="2">
    <source>
        <dbReference type="ARBA" id="ARBA00021310"/>
    </source>
</evidence>
<dbReference type="PANTHER" id="PTHR33991:SF1">
    <property type="entry name" value="DNA REPAIR PROTEIN RECO"/>
    <property type="match status" value="1"/>
</dbReference>
<evidence type="ECO:0000256" key="1">
    <source>
        <dbReference type="ARBA" id="ARBA00007452"/>
    </source>
</evidence>
<comment type="similarity">
    <text evidence="1 7">Belongs to the RecO family.</text>
</comment>
<evidence type="ECO:0000256" key="3">
    <source>
        <dbReference type="ARBA" id="ARBA00022763"/>
    </source>
</evidence>
<dbReference type="InterPro" id="IPR022572">
    <property type="entry name" value="DNA_rep/recomb_RecO_N"/>
</dbReference>
<keyword evidence="4 7" id="KW-0233">DNA recombination</keyword>
<dbReference type="InterPro" id="IPR037278">
    <property type="entry name" value="ARFGAP/RecO"/>
</dbReference>
<evidence type="ECO:0000256" key="7">
    <source>
        <dbReference type="HAMAP-Rule" id="MF_00201"/>
    </source>
</evidence>
<dbReference type="EMBL" id="JAZDRP010000001">
    <property type="protein sequence ID" value="MEE2525052.1"/>
    <property type="molecule type" value="Genomic_DNA"/>
</dbReference>
<evidence type="ECO:0000313" key="9">
    <source>
        <dbReference type="EMBL" id="MEE2525052.1"/>
    </source>
</evidence>
<dbReference type="SUPFAM" id="SSF57863">
    <property type="entry name" value="ArfGap/RecO-like zinc finger"/>
    <property type="match status" value="1"/>
</dbReference>
<evidence type="ECO:0000256" key="4">
    <source>
        <dbReference type="ARBA" id="ARBA00023172"/>
    </source>
</evidence>
<sequence>MEWTGKGIVLAVRPHGETSAIVELLTEDHGRHAGLVKGGRSRSMRPVLQPGNSVTATWRARLADHLGNYAIEADSHRAGMVMENAMALAGLNAACALACQALPEREKHAAVYRGLEVLLDSMDDDEIWPAIYVRWEVGLLKDLGYGLDFSKCAATGDTEDLTHVSPRTGRAVSREAAAPYIDKLLPLPPFLRHPEAGYELGDIAKGLALTGFFLQRRVLWPIDRDLPESRVRLIRALTDAGRI</sequence>
<keyword evidence="10" id="KW-1185">Reference proteome</keyword>
<dbReference type="InterPro" id="IPR042242">
    <property type="entry name" value="RecO_C"/>
</dbReference>
<feature type="domain" description="DNA replication/recombination mediator RecO N-terminal" evidence="8">
    <location>
        <begin position="1"/>
        <end position="68"/>
    </location>
</feature>
<dbReference type="HAMAP" id="MF_00201">
    <property type="entry name" value="RecO"/>
    <property type="match status" value="1"/>
</dbReference>
<name>A0ABU7LMA7_9PROT</name>
<keyword evidence="3 7" id="KW-0227">DNA damage</keyword>
<comment type="caution">
    <text evidence="9">The sequence shown here is derived from an EMBL/GenBank/DDBJ whole genome shotgun (WGS) entry which is preliminary data.</text>
</comment>
<evidence type="ECO:0000313" key="10">
    <source>
        <dbReference type="Proteomes" id="UP001354971"/>
    </source>
</evidence>
<gene>
    <name evidence="7 9" type="primary">recO</name>
    <name evidence="9" type="ORF">V0U79_01645</name>
</gene>
<dbReference type="InterPro" id="IPR012340">
    <property type="entry name" value="NA-bd_OB-fold"/>
</dbReference>
<dbReference type="NCBIfam" id="TIGR00613">
    <property type="entry name" value="reco"/>
    <property type="match status" value="1"/>
</dbReference>
<evidence type="ECO:0000256" key="5">
    <source>
        <dbReference type="ARBA" id="ARBA00023204"/>
    </source>
</evidence>
<dbReference type="SUPFAM" id="SSF50249">
    <property type="entry name" value="Nucleic acid-binding proteins"/>
    <property type="match status" value="1"/>
</dbReference>
<dbReference type="Gene3D" id="1.20.1440.120">
    <property type="entry name" value="Recombination protein O, C-terminal domain"/>
    <property type="match status" value="1"/>
</dbReference>
<dbReference type="InterPro" id="IPR003717">
    <property type="entry name" value="RecO"/>
</dbReference>
<comment type="function">
    <text evidence="7">Involved in DNA repair and RecF pathway recombination.</text>
</comment>
<dbReference type="RefSeq" id="WP_330197715.1">
    <property type="nucleotide sequence ID" value="NZ_JAZDRP010000001.1"/>
</dbReference>
<reference evidence="9 10" key="1">
    <citation type="submission" date="2024-01" db="EMBL/GenBank/DDBJ databases">
        <title>Hyphobacterium bacterium isolated from marine sediment.</title>
        <authorList>
            <person name="Zhao S."/>
        </authorList>
    </citation>
    <scope>NUCLEOTIDE SEQUENCE [LARGE SCALE GENOMIC DNA]</scope>
    <source>
        <strain evidence="10">HN65</strain>
    </source>
</reference>
<protein>
    <recommendedName>
        <fullName evidence="2 7">DNA repair protein RecO</fullName>
    </recommendedName>
    <alternativeName>
        <fullName evidence="6 7">Recombination protein O</fullName>
    </alternativeName>
</protein>
<evidence type="ECO:0000259" key="8">
    <source>
        <dbReference type="Pfam" id="PF11967"/>
    </source>
</evidence>